<dbReference type="GO" id="GO:0030983">
    <property type="term" value="F:mismatched DNA binding"/>
    <property type="evidence" value="ECO:0007669"/>
    <property type="project" value="InterPro"/>
</dbReference>
<evidence type="ECO:0000256" key="2">
    <source>
        <dbReference type="ARBA" id="ARBA00022763"/>
    </source>
</evidence>
<keyword evidence="2" id="KW-0227">DNA damage</keyword>
<dbReference type="PANTHER" id="PTHR10073:SF41">
    <property type="entry name" value="MISMATCH REPAIR PROTEIN, PUTATIVE (AFU_ORTHOLOGUE AFUA_8G05820)-RELATED"/>
    <property type="match status" value="1"/>
</dbReference>
<feature type="region of interest" description="Disordered" evidence="3">
    <location>
        <begin position="561"/>
        <end position="603"/>
    </location>
</feature>
<accession>A0A6A6UQA7</accession>
<evidence type="ECO:0000256" key="3">
    <source>
        <dbReference type="SAM" id="MobiDB-lite"/>
    </source>
</evidence>
<evidence type="ECO:0000259" key="4">
    <source>
        <dbReference type="SMART" id="SM01340"/>
    </source>
</evidence>
<dbReference type="InterPro" id="IPR002099">
    <property type="entry name" value="MutL/Mlh/PMS"/>
</dbReference>
<reference evidence="5" key="1">
    <citation type="journal article" date="2020" name="Stud. Mycol.">
        <title>101 Dothideomycetes genomes: a test case for predicting lifestyles and emergence of pathogens.</title>
        <authorList>
            <person name="Haridas S."/>
            <person name="Albert R."/>
            <person name="Binder M."/>
            <person name="Bloem J."/>
            <person name="Labutti K."/>
            <person name="Salamov A."/>
            <person name="Andreopoulos B."/>
            <person name="Baker S."/>
            <person name="Barry K."/>
            <person name="Bills G."/>
            <person name="Bluhm B."/>
            <person name="Cannon C."/>
            <person name="Castanera R."/>
            <person name="Culley D."/>
            <person name="Daum C."/>
            <person name="Ezra D."/>
            <person name="Gonzalez J."/>
            <person name="Henrissat B."/>
            <person name="Kuo A."/>
            <person name="Liang C."/>
            <person name="Lipzen A."/>
            <person name="Lutzoni F."/>
            <person name="Magnuson J."/>
            <person name="Mondo S."/>
            <person name="Nolan M."/>
            <person name="Ohm R."/>
            <person name="Pangilinan J."/>
            <person name="Park H.-J."/>
            <person name="Ramirez L."/>
            <person name="Alfaro M."/>
            <person name="Sun H."/>
            <person name="Tritt A."/>
            <person name="Yoshinaga Y."/>
            <person name="Zwiers L.-H."/>
            <person name="Turgeon B."/>
            <person name="Goodwin S."/>
            <person name="Spatafora J."/>
            <person name="Crous P."/>
            <person name="Grigoriev I."/>
        </authorList>
    </citation>
    <scope>NUCLEOTIDE SEQUENCE</scope>
    <source>
        <strain evidence="5">CBS 115976</strain>
    </source>
</reference>
<dbReference type="SUPFAM" id="SSF55874">
    <property type="entry name" value="ATPase domain of HSP90 chaperone/DNA topoisomerase II/histidine kinase"/>
    <property type="match status" value="1"/>
</dbReference>
<dbReference type="FunFam" id="3.30.565.10:FF:000017">
    <property type="entry name" value="PMS1 homolog 1, mismatch repair system component"/>
    <property type="match status" value="1"/>
</dbReference>
<dbReference type="PANTHER" id="PTHR10073">
    <property type="entry name" value="DNA MISMATCH REPAIR PROTEIN MLH, PMS, MUTL"/>
    <property type="match status" value="1"/>
</dbReference>
<dbReference type="GO" id="GO:0061982">
    <property type="term" value="P:meiosis I cell cycle process"/>
    <property type="evidence" value="ECO:0007669"/>
    <property type="project" value="UniProtKB-ARBA"/>
</dbReference>
<feature type="compositionally biased region" description="Polar residues" evidence="3">
    <location>
        <begin position="424"/>
        <end position="448"/>
    </location>
</feature>
<dbReference type="GO" id="GO:0016887">
    <property type="term" value="F:ATP hydrolysis activity"/>
    <property type="evidence" value="ECO:0007669"/>
    <property type="project" value="InterPro"/>
</dbReference>
<dbReference type="GO" id="GO:0032389">
    <property type="term" value="C:MutLalpha complex"/>
    <property type="evidence" value="ECO:0007669"/>
    <property type="project" value="TreeGrafter"/>
</dbReference>
<dbReference type="Proteomes" id="UP000799302">
    <property type="component" value="Unassembled WGS sequence"/>
</dbReference>
<keyword evidence="6" id="KW-1185">Reference proteome</keyword>
<sequence length="878" mass="95374">MPIQALPKYTSLLLSSGQALLDPASIVKELIDNSLDACASSITIEIASNTLTSILVRDNGRGISPDDRALIGQRYCTSKIRGFEDLERVAGTSLGFRGEAVSSLVSVAERVEVTTRIEGEAVGVVLKLGRDAGKIGRELAAHAVGTSVKAMNIFHQLPVRKHTAEKDAGKTIAAIRKTVLAYVFARPKVRFSFKVLGAKTNKANFLYAPSAAGSSVEGAVRVLLGKECASQCAWIEETIDGFTFQAVCSRVGSDVAKISNMGHFLSVDHRPVATRTGALKSILTTFRQKLKAHDRAFEGVKDPFLCLNINCPLGSYDANVEPLKNDLLFVDSGCVLLVAEQFFAKIYPVQQRIAEPSDIRKDIGPGLEEPSSSASLAGRGLPDTPGRGILQSSSPRALNVLDPWTPNTKTNTGIPEAGPRSDATLPSSDPFTPLPSQIGQSMGANVNISPRIGKSNMYDWDEDELENLPPHQPTDTVEDEHNSRSRLDISANPFTFAKMSAPIHPNAAVNSVIPIRSTAPVHSFTPMQSNMPVISTDPVRPTAAQILRDVIPLHGNNFGMPSRNRGQPLPPCTPSRSINAQYGDTSLMSLPNSTPTRPAQLPPRIPAYVPVAQLSSPMGRRQIPGGRGDTTQNGMYVVGASTRAPRTHVEHTSNGSYVMNSPAGPPAPRKRPAKTKQVLSHATPEFPPLERPEGNLDIRDMLTATKAHDRTHDKSTRYFDPATIKRLGSPSYVHPSIEAAEQNVTGAELTRDGDDDDEDHASKRQRTTRTMTRLQSANLPLNRIPIGQETHSLVVRMKPASLISFSGAVVGLKENVLPWDFIDEFSYEQELPVLCQELQSFWGEMISKLIRLKFDMEGNDIEARITSGLRHVEELNPE</sequence>
<feature type="region of interest" description="Disordered" evidence="3">
    <location>
        <begin position="360"/>
        <end position="450"/>
    </location>
</feature>
<dbReference type="InterPro" id="IPR038973">
    <property type="entry name" value="MutL/Mlh/Pms-like"/>
</dbReference>
<dbReference type="AlphaFoldDB" id="A0A6A6UQA7"/>
<dbReference type="InterPro" id="IPR013507">
    <property type="entry name" value="DNA_mismatch_S5_2-like"/>
</dbReference>
<name>A0A6A6UQA7_9PEZI</name>
<protein>
    <recommendedName>
        <fullName evidence="4">DNA mismatch repair protein S5 domain-containing protein</fullName>
    </recommendedName>
</protein>
<organism evidence="5 6">
    <name type="scientific">Microthyrium microscopicum</name>
    <dbReference type="NCBI Taxonomy" id="703497"/>
    <lineage>
        <taxon>Eukaryota</taxon>
        <taxon>Fungi</taxon>
        <taxon>Dikarya</taxon>
        <taxon>Ascomycota</taxon>
        <taxon>Pezizomycotina</taxon>
        <taxon>Dothideomycetes</taxon>
        <taxon>Dothideomycetes incertae sedis</taxon>
        <taxon>Microthyriales</taxon>
        <taxon>Microthyriaceae</taxon>
        <taxon>Microthyrium</taxon>
    </lineage>
</organism>
<comment type="similarity">
    <text evidence="1">Belongs to the DNA mismatch repair MutL/HexB family.</text>
</comment>
<gene>
    <name evidence="5" type="ORF">BT63DRAFT_449468</name>
</gene>
<proteinExistence type="inferred from homology"/>
<dbReference type="InterPro" id="IPR014721">
    <property type="entry name" value="Ribsml_uS5_D2-typ_fold_subgr"/>
</dbReference>
<feature type="region of interest" description="Disordered" evidence="3">
    <location>
        <begin position="649"/>
        <end position="672"/>
    </location>
</feature>
<dbReference type="Gene3D" id="3.30.230.10">
    <property type="match status" value="1"/>
</dbReference>
<dbReference type="SUPFAM" id="SSF54211">
    <property type="entry name" value="Ribosomal protein S5 domain 2-like"/>
    <property type="match status" value="1"/>
</dbReference>
<dbReference type="InterPro" id="IPR036890">
    <property type="entry name" value="HATPase_C_sf"/>
</dbReference>
<feature type="region of interest" description="Disordered" evidence="3">
    <location>
        <begin position="463"/>
        <end position="484"/>
    </location>
</feature>
<dbReference type="GO" id="GO:0005524">
    <property type="term" value="F:ATP binding"/>
    <property type="evidence" value="ECO:0007669"/>
    <property type="project" value="InterPro"/>
</dbReference>
<evidence type="ECO:0000313" key="5">
    <source>
        <dbReference type="EMBL" id="KAF2674479.1"/>
    </source>
</evidence>
<feature type="region of interest" description="Disordered" evidence="3">
    <location>
        <begin position="740"/>
        <end position="768"/>
    </location>
</feature>
<dbReference type="GO" id="GO:0140664">
    <property type="term" value="F:ATP-dependent DNA damage sensor activity"/>
    <property type="evidence" value="ECO:0007669"/>
    <property type="project" value="InterPro"/>
</dbReference>
<dbReference type="SMART" id="SM01340">
    <property type="entry name" value="DNA_mis_repair"/>
    <property type="match status" value="1"/>
</dbReference>
<feature type="domain" description="DNA mismatch repair protein S5" evidence="4">
    <location>
        <begin position="220"/>
        <end position="344"/>
    </location>
</feature>
<dbReference type="OrthoDB" id="10263226at2759"/>
<dbReference type="NCBIfam" id="TIGR00585">
    <property type="entry name" value="mutl"/>
    <property type="match status" value="1"/>
</dbReference>
<dbReference type="EMBL" id="MU004230">
    <property type="protein sequence ID" value="KAF2674479.1"/>
    <property type="molecule type" value="Genomic_DNA"/>
</dbReference>
<dbReference type="Gene3D" id="3.30.565.10">
    <property type="entry name" value="Histidine kinase-like ATPase, C-terminal domain"/>
    <property type="match status" value="1"/>
</dbReference>
<dbReference type="Pfam" id="PF13589">
    <property type="entry name" value="HATPase_c_3"/>
    <property type="match status" value="1"/>
</dbReference>
<dbReference type="InterPro" id="IPR020568">
    <property type="entry name" value="Ribosomal_Su5_D2-typ_SF"/>
</dbReference>
<evidence type="ECO:0000313" key="6">
    <source>
        <dbReference type="Proteomes" id="UP000799302"/>
    </source>
</evidence>
<feature type="compositionally biased region" description="Polar residues" evidence="3">
    <location>
        <begin position="574"/>
        <end position="597"/>
    </location>
</feature>
<dbReference type="GO" id="GO:0006298">
    <property type="term" value="P:mismatch repair"/>
    <property type="evidence" value="ECO:0007669"/>
    <property type="project" value="InterPro"/>
</dbReference>
<evidence type="ECO:0000256" key="1">
    <source>
        <dbReference type="ARBA" id="ARBA00006082"/>
    </source>
</evidence>